<name>A0A9D4C2C2_DREPO</name>
<reference evidence="5" key="2">
    <citation type="submission" date="2020-11" db="EMBL/GenBank/DDBJ databases">
        <authorList>
            <person name="McCartney M.A."/>
            <person name="Auch B."/>
            <person name="Kono T."/>
            <person name="Mallez S."/>
            <person name="Becker A."/>
            <person name="Gohl D.M."/>
            <person name="Silverstein K.A.T."/>
            <person name="Koren S."/>
            <person name="Bechman K.B."/>
            <person name="Herman A."/>
            <person name="Abrahante J.E."/>
            <person name="Garbe J."/>
        </authorList>
    </citation>
    <scope>NUCLEOTIDE SEQUENCE</scope>
    <source>
        <strain evidence="5">Duluth1</strain>
        <tissue evidence="5">Whole animal</tissue>
    </source>
</reference>
<evidence type="ECO:0000313" key="6">
    <source>
        <dbReference type="EMBL" id="KAH3716207.1"/>
    </source>
</evidence>
<dbReference type="GO" id="GO:0005576">
    <property type="term" value="C:extracellular region"/>
    <property type="evidence" value="ECO:0007669"/>
    <property type="project" value="UniProtKB-SubCell"/>
</dbReference>
<evidence type="ECO:0000256" key="4">
    <source>
        <dbReference type="ARBA" id="ARBA00023157"/>
    </source>
</evidence>
<comment type="subcellular location">
    <subcellularLocation>
        <location evidence="1">Secreted</location>
    </subcellularLocation>
</comment>
<dbReference type="AlphaFoldDB" id="A0A9D4C2C2"/>
<keyword evidence="3" id="KW-0964">Secreted</keyword>
<dbReference type="EMBL" id="JAIWYP010000013">
    <property type="protein sequence ID" value="KAH3715852.1"/>
    <property type="molecule type" value="Genomic_DNA"/>
</dbReference>
<comment type="similarity">
    <text evidence="2">Belongs to the dermatopontin family.</text>
</comment>
<dbReference type="InterPro" id="IPR026645">
    <property type="entry name" value="Dermatopontin"/>
</dbReference>
<accession>A0A9D4C2C2</accession>
<gene>
    <name evidence="5" type="ORF">DPMN_058566</name>
    <name evidence="6" type="ORF">DPMN_058926</name>
</gene>
<dbReference type="EMBL" id="JAIWYP010000013">
    <property type="protein sequence ID" value="KAH3716207.1"/>
    <property type="molecule type" value="Genomic_DNA"/>
</dbReference>
<comment type="caution">
    <text evidence="5">The sequence shown here is derived from an EMBL/GenBank/DDBJ whole genome shotgun (WGS) entry which is preliminary data.</text>
</comment>
<keyword evidence="4" id="KW-1015">Disulfide bond</keyword>
<proteinExistence type="inferred from homology"/>
<evidence type="ECO:0000256" key="1">
    <source>
        <dbReference type="ARBA" id="ARBA00004613"/>
    </source>
</evidence>
<dbReference type="Pfam" id="PF14704">
    <property type="entry name" value="DERM"/>
    <property type="match status" value="1"/>
</dbReference>
<evidence type="ECO:0000313" key="7">
    <source>
        <dbReference type="Proteomes" id="UP000828390"/>
    </source>
</evidence>
<reference evidence="5" key="1">
    <citation type="journal article" date="2019" name="bioRxiv">
        <title>The Genome of the Zebra Mussel, Dreissena polymorpha: A Resource for Invasive Species Research.</title>
        <authorList>
            <person name="McCartney M.A."/>
            <person name="Auch B."/>
            <person name="Kono T."/>
            <person name="Mallez S."/>
            <person name="Zhang Y."/>
            <person name="Obille A."/>
            <person name="Becker A."/>
            <person name="Abrahante J.E."/>
            <person name="Garbe J."/>
            <person name="Badalamenti J.P."/>
            <person name="Herman A."/>
            <person name="Mangelson H."/>
            <person name="Liachko I."/>
            <person name="Sullivan S."/>
            <person name="Sone E.D."/>
            <person name="Koren S."/>
            <person name="Silverstein K.A.T."/>
            <person name="Beckman K.B."/>
            <person name="Gohl D.M."/>
        </authorList>
    </citation>
    <scope>NUCLEOTIDE SEQUENCE</scope>
    <source>
        <strain evidence="5">Duluth1</strain>
        <tissue evidence="5">Whole animal</tissue>
    </source>
</reference>
<organism evidence="5 7">
    <name type="scientific">Dreissena polymorpha</name>
    <name type="common">Zebra mussel</name>
    <name type="synonym">Mytilus polymorpha</name>
    <dbReference type="NCBI Taxonomy" id="45954"/>
    <lineage>
        <taxon>Eukaryota</taxon>
        <taxon>Metazoa</taxon>
        <taxon>Spiralia</taxon>
        <taxon>Lophotrochozoa</taxon>
        <taxon>Mollusca</taxon>
        <taxon>Bivalvia</taxon>
        <taxon>Autobranchia</taxon>
        <taxon>Heteroconchia</taxon>
        <taxon>Euheterodonta</taxon>
        <taxon>Imparidentia</taxon>
        <taxon>Neoheterodontei</taxon>
        <taxon>Myida</taxon>
        <taxon>Dreissenoidea</taxon>
        <taxon>Dreissenidae</taxon>
        <taxon>Dreissena</taxon>
    </lineage>
</organism>
<protein>
    <submittedName>
        <fullName evidence="5">Uncharacterized protein</fullName>
    </submittedName>
</protein>
<evidence type="ECO:0000256" key="2">
    <source>
        <dbReference type="ARBA" id="ARBA00008712"/>
    </source>
</evidence>
<evidence type="ECO:0000256" key="3">
    <source>
        <dbReference type="ARBA" id="ARBA00022525"/>
    </source>
</evidence>
<keyword evidence="7" id="KW-1185">Reference proteome</keyword>
<evidence type="ECO:0000313" key="5">
    <source>
        <dbReference type="EMBL" id="KAH3715852.1"/>
    </source>
</evidence>
<sequence length="64" mass="7681">MRLWFRHCHHEFLYISVFQSTTEIYMISCQHTGWTNDWDGDQSFFVPAEHVMVGVTSEHDSHHE</sequence>
<dbReference type="Proteomes" id="UP000828390">
    <property type="component" value="Unassembled WGS sequence"/>
</dbReference>